<dbReference type="SUPFAM" id="SSF81383">
    <property type="entry name" value="F-box domain"/>
    <property type="match status" value="1"/>
</dbReference>
<dbReference type="EMBL" id="FUEG01000001">
    <property type="protein sequence ID" value="SJK99077.1"/>
    <property type="molecule type" value="Genomic_DNA"/>
</dbReference>
<dbReference type="InterPro" id="IPR011600">
    <property type="entry name" value="Pept_C14_caspase"/>
</dbReference>
<proteinExistence type="inferred from homology"/>
<reference evidence="4" key="1">
    <citation type="journal article" date="2017" name="Nat. Ecol. Evol.">
        <title>Genome expansion and lineage-specific genetic innovations in the forest pathogenic fungi Armillaria.</title>
        <authorList>
            <person name="Sipos G."/>
            <person name="Prasanna A.N."/>
            <person name="Walter M.C."/>
            <person name="O'Connor E."/>
            <person name="Balint B."/>
            <person name="Krizsan K."/>
            <person name="Kiss B."/>
            <person name="Hess J."/>
            <person name="Varga T."/>
            <person name="Slot J."/>
            <person name="Riley R."/>
            <person name="Boka B."/>
            <person name="Rigling D."/>
            <person name="Barry K."/>
            <person name="Lee J."/>
            <person name="Mihaltcheva S."/>
            <person name="LaButti K."/>
            <person name="Lipzen A."/>
            <person name="Waldron R."/>
            <person name="Moloney N.M."/>
            <person name="Sperisen C."/>
            <person name="Kredics L."/>
            <person name="Vagvoelgyi C."/>
            <person name="Patrignani A."/>
            <person name="Fitzpatrick D."/>
            <person name="Nagy I."/>
            <person name="Doyle S."/>
            <person name="Anderson J.B."/>
            <person name="Grigoriev I.V."/>
            <person name="Gueldener U."/>
            <person name="Muensterkoetter M."/>
            <person name="Nagy L.G."/>
        </authorList>
    </citation>
    <scope>NUCLEOTIDE SEQUENCE [LARGE SCALE GENOMIC DNA]</scope>
    <source>
        <strain evidence="4">C18/9</strain>
    </source>
</reference>
<dbReference type="Pfam" id="PF00656">
    <property type="entry name" value="Peptidase_C14"/>
    <property type="match status" value="1"/>
</dbReference>
<protein>
    <recommendedName>
        <fullName evidence="2">F-box domain-containing protein</fullName>
    </recommendedName>
</protein>
<dbReference type="PROSITE" id="PS50181">
    <property type="entry name" value="FBOX"/>
    <property type="match status" value="1"/>
</dbReference>
<dbReference type="GO" id="GO:0005737">
    <property type="term" value="C:cytoplasm"/>
    <property type="evidence" value="ECO:0007669"/>
    <property type="project" value="TreeGrafter"/>
</dbReference>
<gene>
    <name evidence="3" type="ORF">ARMOST_02362</name>
</gene>
<feature type="domain" description="F-box" evidence="2">
    <location>
        <begin position="11"/>
        <end position="60"/>
    </location>
</feature>
<dbReference type="GO" id="GO:0004197">
    <property type="term" value="F:cysteine-type endopeptidase activity"/>
    <property type="evidence" value="ECO:0007669"/>
    <property type="project" value="InterPro"/>
</dbReference>
<sequence>MAPRRSRAGKLEGILDMPPEVWLEISSHLAPQDLLQLSRSSKDIRQAFMSRSSTAMWKAGRKTVNCPPPIVGFSEPAWANLLFVNVCHFCCKSIVRHIDFVFRTRICSKCKDKAVLTHPEIASNPVELSLIMTLLPTKMTNTRRRGRLPYQLLRREFETVKAHYHSLSGDEREVYCQERRRYVQEITNFVPVGNAWCQEREAEREREIAQLKRDRAAAITQRLNEQGFGKAFSSSEFIFKFHRHPLVKQSRLLTRQGWANISAPLIELAREASEKQVQLEEAARYREYKSVFNVCASRGWKRSLIVACEHASVVESRLALAKEVFNSSLPPGSPSATAIPSSMDFCTFRLVKDILDLPDAIAVSQECFLPLLGLFHQQWMKQTHDELISILNIPHIELETMDEKVAFLQLACNVFACKMCSSRELFYPEMLAHECCTRSRDLFPTSVSILEKRCAWNADDLVKHDTLSSFMMTVIRATGLDPASAVRTPLVDRGSKNMYGWRSFIQHMGMHTSFGDSVTYPEDFEIVPSEIVESCPSNSVQLDAFCWRHVRDKHSVPEPRINVDYHPDIGYGLPVELRYEHDVRRPLVLLKVRKSCTPVTRLEKDEQALAQQYGIDGANSVEVFYEAKARALSGADSKSAEALEKLDRLYHLRLRFSGLQRMKMLRLKPSPDHQIPGHRLDASRFWAVLIGIDAYKISPLRGCVSDALTMESYLVRDLGVPKERIQRLLAPTEHRTPNNSSVPSHANIVSSLLSLVQNLKITMGDNIIIYFSGHGSCYSPSDLDHNAGIGSIEALCPMDREDLDATGGLTPDISDREINCILKEISRSKEHHITFILDCCHSGSVTRGIDESGIRTIPPLPRASLKGMLNTAEEMMKSFAGYHSILAEDWCPDMTSHVVLAACKEYQFAREVKGKDGFNGFFTQALLRTLRSNDLTEESTYIDLIRVLPCATYQSPVVAGRHKDACLWYQ</sequence>
<dbReference type="InterPro" id="IPR050452">
    <property type="entry name" value="Metacaspase"/>
</dbReference>
<evidence type="ECO:0000313" key="3">
    <source>
        <dbReference type="EMBL" id="SJK99077.1"/>
    </source>
</evidence>
<dbReference type="PANTHER" id="PTHR48104">
    <property type="entry name" value="METACASPASE-4"/>
    <property type="match status" value="1"/>
</dbReference>
<dbReference type="AlphaFoldDB" id="A0A284QRK4"/>
<name>A0A284QRK4_ARMOS</name>
<dbReference type="CDD" id="cd09917">
    <property type="entry name" value="F-box_SF"/>
    <property type="match status" value="1"/>
</dbReference>
<dbReference type="GO" id="GO:0006508">
    <property type="term" value="P:proteolysis"/>
    <property type="evidence" value="ECO:0007669"/>
    <property type="project" value="InterPro"/>
</dbReference>
<comment type="similarity">
    <text evidence="1">Belongs to the peptidase C14B family.</text>
</comment>
<evidence type="ECO:0000259" key="2">
    <source>
        <dbReference type="PROSITE" id="PS50181"/>
    </source>
</evidence>
<dbReference type="PANTHER" id="PTHR48104:SF30">
    <property type="entry name" value="METACASPASE-1"/>
    <property type="match status" value="1"/>
</dbReference>
<accession>A0A284QRK4</accession>
<dbReference type="InterPro" id="IPR001810">
    <property type="entry name" value="F-box_dom"/>
</dbReference>
<dbReference type="Proteomes" id="UP000219338">
    <property type="component" value="Unassembled WGS sequence"/>
</dbReference>
<dbReference type="InterPro" id="IPR036047">
    <property type="entry name" value="F-box-like_dom_sf"/>
</dbReference>
<evidence type="ECO:0000313" key="4">
    <source>
        <dbReference type="Proteomes" id="UP000219338"/>
    </source>
</evidence>
<evidence type="ECO:0000256" key="1">
    <source>
        <dbReference type="ARBA" id="ARBA00009005"/>
    </source>
</evidence>
<dbReference type="OrthoDB" id="2322499at2759"/>
<keyword evidence="4" id="KW-1185">Reference proteome</keyword>
<organism evidence="3 4">
    <name type="scientific">Armillaria ostoyae</name>
    <name type="common">Armillaria root rot fungus</name>
    <dbReference type="NCBI Taxonomy" id="47428"/>
    <lineage>
        <taxon>Eukaryota</taxon>
        <taxon>Fungi</taxon>
        <taxon>Dikarya</taxon>
        <taxon>Basidiomycota</taxon>
        <taxon>Agaricomycotina</taxon>
        <taxon>Agaricomycetes</taxon>
        <taxon>Agaricomycetidae</taxon>
        <taxon>Agaricales</taxon>
        <taxon>Marasmiineae</taxon>
        <taxon>Physalacriaceae</taxon>
        <taxon>Armillaria</taxon>
    </lineage>
</organism>
<dbReference type="Gene3D" id="3.40.50.1460">
    <property type="match status" value="1"/>
</dbReference>
<dbReference type="Pfam" id="PF00646">
    <property type="entry name" value="F-box"/>
    <property type="match status" value="1"/>
</dbReference>